<sequence>MRKKMRKDTMELGSKSCSKSEILGQVSDWVGAEQKSDVEISKTIPQTTLKLNSSDNIASEKANVAVSNVQTLNWDSSVNNWMDYENENHRDSGTSSSDGMPTSDPPTSSTTSTNISIFDALLQAIDRNEISSKPDLETRLKIMNWLCATEEINKIVSLHLNFCDFFLKFCNSLDPTVIEINITVYIIDLSYIESSMRHF</sequence>
<dbReference type="AlphaFoldDB" id="A0A8J2Q760"/>
<comment type="caution">
    <text evidence="2">The sequence shown here is derived from an EMBL/GenBank/DDBJ whole genome shotgun (WGS) entry which is preliminary data.</text>
</comment>
<accession>A0A8J2Q760</accession>
<dbReference type="EMBL" id="CAKAEH010001946">
    <property type="protein sequence ID" value="CAG9540369.1"/>
    <property type="molecule type" value="Genomic_DNA"/>
</dbReference>
<evidence type="ECO:0000313" key="2">
    <source>
        <dbReference type="EMBL" id="CAG9540369.1"/>
    </source>
</evidence>
<name>A0A8J2Q760_9BILA</name>
<dbReference type="OrthoDB" id="5850829at2759"/>
<gene>
    <name evidence="2" type="ORF">CJOHNSTONI_LOCUS9890</name>
</gene>
<reference evidence="2" key="1">
    <citation type="submission" date="2021-09" db="EMBL/GenBank/DDBJ databases">
        <authorList>
            <consortium name="Pathogen Informatics"/>
        </authorList>
    </citation>
    <scope>NUCLEOTIDE SEQUENCE</scope>
</reference>
<organism evidence="2 3">
    <name type="scientific">Cercopithifilaria johnstoni</name>
    <dbReference type="NCBI Taxonomy" id="2874296"/>
    <lineage>
        <taxon>Eukaryota</taxon>
        <taxon>Metazoa</taxon>
        <taxon>Ecdysozoa</taxon>
        <taxon>Nematoda</taxon>
        <taxon>Chromadorea</taxon>
        <taxon>Rhabditida</taxon>
        <taxon>Spirurina</taxon>
        <taxon>Spiruromorpha</taxon>
        <taxon>Filarioidea</taxon>
        <taxon>Onchocercidae</taxon>
        <taxon>Cercopithifilaria</taxon>
    </lineage>
</organism>
<proteinExistence type="predicted"/>
<keyword evidence="3" id="KW-1185">Reference proteome</keyword>
<feature type="compositionally biased region" description="Low complexity" evidence="1">
    <location>
        <begin position="93"/>
        <end position="112"/>
    </location>
</feature>
<evidence type="ECO:0000256" key="1">
    <source>
        <dbReference type="SAM" id="MobiDB-lite"/>
    </source>
</evidence>
<feature type="region of interest" description="Disordered" evidence="1">
    <location>
        <begin position="83"/>
        <end position="112"/>
    </location>
</feature>
<dbReference type="Proteomes" id="UP000746747">
    <property type="component" value="Unassembled WGS sequence"/>
</dbReference>
<protein>
    <submittedName>
        <fullName evidence="2">Uncharacterized protein</fullName>
    </submittedName>
</protein>
<evidence type="ECO:0000313" key="3">
    <source>
        <dbReference type="Proteomes" id="UP000746747"/>
    </source>
</evidence>